<reference evidence="1 2" key="1">
    <citation type="journal article" date="2017" name="Nat. Microbiol.">
        <title>Natural product diversity associated with the nematode symbionts Photorhabdus and Xenorhabdus.</title>
        <authorList>
            <person name="Tobias N.J."/>
            <person name="Wolff H."/>
            <person name="Djahanschiri B."/>
            <person name="Grundmann F."/>
            <person name="Kronenwerth M."/>
            <person name="Shi Y.M."/>
            <person name="Simonyi S."/>
            <person name="Grun P."/>
            <person name="Shapiro-Ilan D."/>
            <person name="Pidot S.J."/>
            <person name="Stinear T.P."/>
            <person name="Ebersberger I."/>
            <person name="Bode H.B."/>
        </authorList>
    </citation>
    <scope>NUCLEOTIDE SEQUENCE [LARGE SCALE GENOMIC DNA]</scope>
    <source>
        <strain evidence="1 2">DSM 16336</strain>
    </source>
</reference>
<organism evidence="1 2">
    <name type="scientific">Xenorhabdus innexi</name>
    <dbReference type="NCBI Taxonomy" id="290109"/>
    <lineage>
        <taxon>Bacteria</taxon>
        <taxon>Pseudomonadati</taxon>
        <taxon>Pseudomonadota</taxon>
        <taxon>Gammaproteobacteria</taxon>
        <taxon>Enterobacterales</taxon>
        <taxon>Morganellaceae</taxon>
        <taxon>Xenorhabdus</taxon>
    </lineage>
</organism>
<sequence>MAGIQHTQTRPKFTCLIASGNQCLIDIHAQRLITVLAGISSLRSVYRQEVRRG</sequence>
<dbReference type="Proteomes" id="UP000224871">
    <property type="component" value="Unassembled WGS sequence"/>
</dbReference>
<dbReference type="RefSeq" id="WP_169923548.1">
    <property type="nucleotide sequence ID" value="NZ_CAWNQC010000046.1"/>
</dbReference>
<proteinExistence type="predicted"/>
<comment type="caution">
    <text evidence="1">The sequence shown here is derived from an EMBL/GenBank/DDBJ whole genome shotgun (WGS) entry which is preliminary data.</text>
</comment>
<dbReference type="EMBL" id="NIBU01000014">
    <property type="protein sequence ID" value="PHM36442.1"/>
    <property type="molecule type" value="Genomic_DNA"/>
</dbReference>
<evidence type="ECO:0000313" key="2">
    <source>
        <dbReference type="Proteomes" id="UP000224871"/>
    </source>
</evidence>
<keyword evidence="2" id="KW-1185">Reference proteome</keyword>
<name>A0A2G0NNZ0_9GAMM</name>
<accession>A0A2G0NNZ0</accession>
<gene>
    <name evidence="1" type="ORF">Xinn_01581</name>
</gene>
<protein>
    <submittedName>
        <fullName evidence="1">Uncharacterized protein</fullName>
    </submittedName>
</protein>
<evidence type="ECO:0000313" key="1">
    <source>
        <dbReference type="EMBL" id="PHM36442.1"/>
    </source>
</evidence>